<name>A0A6P2YTH0_9BURK</name>
<evidence type="ECO:0000256" key="1">
    <source>
        <dbReference type="SAM" id="MobiDB-lite"/>
    </source>
</evidence>
<gene>
    <name evidence="2" type="ORF">BCO71033_03501</name>
</gene>
<reference evidence="2 3" key="1">
    <citation type="submission" date="2019-09" db="EMBL/GenBank/DDBJ databases">
        <authorList>
            <person name="Depoorter E."/>
        </authorList>
    </citation>
    <scope>NUCLEOTIDE SEQUENCE [LARGE SCALE GENOMIC DNA]</scope>
    <source>
        <strain evidence="2">R-71033</strain>
    </source>
</reference>
<evidence type="ECO:0000313" key="3">
    <source>
        <dbReference type="Proteomes" id="UP000494109"/>
    </source>
</evidence>
<evidence type="ECO:0000313" key="2">
    <source>
        <dbReference type="EMBL" id="VWD25697.1"/>
    </source>
</evidence>
<sequence>MTDIFAVVSDDATATVEPTQTLRATLQKAGRPALAGVSDDGQAAVDPGERRHRPRVSVAQHRSYVSDTTSRPPAAQQFL</sequence>
<accession>A0A6P2YTH0</accession>
<organism evidence="2 3">
    <name type="scientific">Burkholderia contaminans</name>
    <dbReference type="NCBI Taxonomy" id="488447"/>
    <lineage>
        <taxon>Bacteria</taxon>
        <taxon>Pseudomonadati</taxon>
        <taxon>Pseudomonadota</taxon>
        <taxon>Betaproteobacteria</taxon>
        <taxon>Burkholderiales</taxon>
        <taxon>Burkholderiaceae</taxon>
        <taxon>Burkholderia</taxon>
        <taxon>Burkholderia cepacia complex</taxon>
    </lineage>
</organism>
<proteinExistence type="predicted"/>
<dbReference type="AlphaFoldDB" id="A0A6P2YTH0"/>
<feature type="region of interest" description="Disordered" evidence="1">
    <location>
        <begin position="27"/>
        <end position="79"/>
    </location>
</feature>
<dbReference type="Proteomes" id="UP000494109">
    <property type="component" value="Unassembled WGS sequence"/>
</dbReference>
<dbReference type="RefSeq" id="WP_174945638.1">
    <property type="nucleotide sequence ID" value="NZ_CABVQS010000014.1"/>
</dbReference>
<protein>
    <submittedName>
        <fullName evidence="2">Uncharacterized protein</fullName>
    </submittedName>
</protein>
<dbReference type="EMBL" id="CABVQS010000014">
    <property type="protein sequence ID" value="VWD25697.1"/>
    <property type="molecule type" value="Genomic_DNA"/>
</dbReference>